<dbReference type="PANTHER" id="PTHR12174">
    <property type="entry name" value="SIGNAL PEPTIDE PEPTIDASE"/>
    <property type="match status" value="1"/>
</dbReference>
<dbReference type="GO" id="GO:0098553">
    <property type="term" value="C:lumenal side of endoplasmic reticulum membrane"/>
    <property type="evidence" value="ECO:0007669"/>
    <property type="project" value="TreeGrafter"/>
</dbReference>
<feature type="transmembrane region" description="Helical" evidence="7">
    <location>
        <begin position="356"/>
        <end position="378"/>
    </location>
</feature>
<name>A0A8J4XS88_CHIOP</name>
<feature type="signal peptide" evidence="8">
    <location>
        <begin position="1"/>
        <end position="25"/>
    </location>
</feature>
<evidence type="ECO:0000313" key="10">
    <source>
        <dbReference type="Proteomes" id="UP000770661"/>
    </source>
</evidence>
<evidence type="ECO:0000256" key="4">
    <source>
        <dbReference type="ARBA" id="ARBA00022801"/>
    </source>
</evidence>
<comment type="caution">
    <text evidence="9">The sequence shown here is derived from an EMBL/GenBank/DDBJ whole genome shotgun (WGS) entry which is preliminary data.</text>
</comment>
<evidence type="ECO:0000256" key="7">
    <source>
        <dbReference type="SAM" id="Phobius"/>
    </source>
</evidence>
<dbReference type="Pfam" id="PF04258">
    <property type="entry name" value="Peptidase_A22B"/>
    <property type="match status" value="2"/>
</dbReference>
<feature type="transmembrane region" description="Helical" evidence="7">
    <location>
        <begin position="234"/>
        <end position="254"/>
    </location>
</feature>
<dbReference type="GO" id="GO:0030660">
    <property type="term" value="C:Golgi-associated vesicle membrane"/>
    <property type="evidence" value="ECO:0007669"/>
    <property type="project" value="TreeGrafter"/>
</dbReference>
<keyword evidence="8" id="KW-0732">Signal</keyword>
<dbReference type="EMBL" id="JACEEZ010022201">
    <property type="protein sequence ID" value="KAG0712690.1"/>
    <property type="molecule type" value="Genomic_DNA"/>
</dbReference>
<evidence type="ECO:0000313" key="9">
    <source>
        <dbReference type="EMBL" id="KAG0712690.1"/>
    </source>
</evidence>
<keyword evidence="5 7" id="KW-1133">Transmembrane helix</keyword>
<dbReference type="GO" id="GO:0005765">
    <property type="term" value="C:lysosomal membrane"/>
    <property type="evidence" value="ECO:0007669"/>
    <property type="project" value="TreeGrafter"/>
</dbReference>
<proteinExistence type="inferred from homology"/>
<dbReference type="GO" id="GO:0098554">
    <property type="term" value="C:cytoplasmic side of endoplasmic reticulum membrane"/>
    <property type="evidence" value="ECO:0007669"/>
    <property type="project" value="TreeGrafter"/>
</dbReference>
<comment type="similarity">
    <text evidence="2">Belongs to the peptidase A22B family.</text>
</comment>
<feature type="chain" id="PRO_5035298999" evidence="8">
    <location>
        <begin position="26"/>
        <end position="598"/>
    </location>
</feature>
<keyword evidence="3 7" id="KW-0812">Transmembrane</keyword>
<keyword evidence="4" id="KW-0378">Hydrolase</keyword>
<accession>A0A8J4XS88</accession>
<dbReference type="InterPro" id="IPR006639">
    <property type="entry name" value="Preselin/SPP"/>
</dbReference>
<evidence type="ECO:0000256" key="8">
    <source>
        <dbReference type="SAM" id="SignalP"/>
    </source>
</evidence>
<gene>
    <name evidence="9" type="primary">Sppl2b</name>
    <name evidence="9" type="ORF">GWK47_017883</name>
</gene>
<organism evidence="9 10">
    <name type="scientific">Chionoecetes opilio</name>
    <name type="common">Atlantic snow crab</name>
    <name type="synonym">Cancer opilio</name>
    <dbReference type="NCBI Taxonomy" id="41210"/>
    <lineage>
        <taxon>Eukaryota</taxon>
        <taxon>Metazoa</taxon>
        <taxon>Ecdysozoa</taxon>
        <taxon>Arthropoda</taxon>
        <taxon>Crustacea</taxon>
        <taxon>Multicrustacea</taxon>
        <taxon>Malacostraca</taxon>
        <taxon>Eumalacostraca</taxon>
        <taxon>Eucarida</taxon>
        <taxon>Decapoda</taxon>
        <taxon>Pleocyemata</taxon>
        <taxon>Brachyura</taxon>
        <taxon>Eubrachyura</taxon>
        <taxon>Majoidea</taxon>
        <taxon>Majidae</taxon>
        <taxon>Chionoecetes</taxon>
    </lineage>
</organism>
<dbReference type="OrthoDB" id="29661at2759"/>
<dbReference type="GO" id="GO:0042500">
    <property type="term" value="F:aspartic endopeptidase activity, intramembrane cleaving"/>
    <property type="evidence" value="ECO:0007669"/>
    <property type="project" value="InterPro"/>
</dbReference>
<sequence length="598" mass="66825">MALTAWPTTTLIYTIISQCVVQALAEYPMPGILSSHPNASSHEVQKYCVFYYRSITKLATDEHSAQYYPVADASEWDVCDEPERPPAGLDMQGRFVFLSDDNCSTVEKANIIQSHGGVGTLILRARTKILNLNETIQYNFTLAFLHNYSYTRIMGSGNEVTVGLYSPAFTPFTPSLAIIWVMALFTVSLGAFWSGKIRHKLYLSERESTVRVGSEVAHEGGMPREETSMSLSPINIIGFMLLMCLMLLSLYYFYKYLVYVIIGMFCFASSMAVYSCLHPLVSRIPCGTCRTPYFNIYLVRGTLELRQILLLLFAVGLAVVWVVMRKEPWAWILQDTLGIAFCVNVLRMVRLPNLKIITILLCGLLIYDIFFVFITPLLTPDRKSIMVEVAKGGSSTEQLPIVLKVPSFGREITDVCRSLDDYNLLGFGDILVPGLLIAFVCSFDLQMGTPRHLYYLVNVIDQRQGSLAAWLGYGEVIKGDQGMSLSTNQAAPLSVVARWCDIDPGESVARAEESSYGVGLLVTFVALWLLSGAQPALLYLVPFTLLPTMITAAIRGEFKAMWAADSDKWIQTEVYIDMSDREFSCVCLTKWMLFPATV</sequence>
<evidence type="ECO:0000256" key="2">
    <source>
        <dbReference type="ARBA" id="ARBA00006859"/>
    </source>
</evidence>
<evidence type="ECO:0000256" key="1">
    <source>
        <dbReference type="ARBA" id="ARBA00004127"/>
    </source>
</evidence>
<dbReference type="SMART" id="SM00730">
    <property type="entry name" value="PSN"/>
    <property type="match status" value="1"/>
</dbReference>
<dbReference type="PANTHER" id="PTHR12174:SF103">
    <property type="entry name" value="INTRAMEMBRANE PROTEASE (IMPAS) FAMILY"/>
    <property type="match status" value="1"/>
</dbReference>
<keyword evidence="10" id="KW-1185">Reference proteome</keyword>
<feature type="transmembrane region" description="Helical" evidence="7">
    <location>
        <begin position="172"/>
        <end position="193"/>
    </location>
</feature>
<keyword evidence="6 7" id="KW-0472">Membrane</keyword>
<comment type="subcellular location">
    <subcellularLocation>
        <location evidence="1">Endomembrane system</location>
        <topology evidence="1">Multi-pass membrane protein</topology>
    </subcellularLocation>
</comment>
<feature type="transmembrane region" description="Helical" evidence="7">
    <location>
        <begin position="260"/>
        <end position="282"/>
    </location>
</feature>
<dbReference type="Proteomes" id="UP000770661">
    <property type="component" value="Unassembled WGS sequence"/>
</dbReference>
<feature type="transmembrane region" description="Helical" evidence="7">
    <location>
        <begin position="303"/>
        <end position="323"/>
    </location>
</feature>
<reference evidence="9" key="1">
    <citation type="submission" date="2020-07" db="EMBL/GenBank/DDBJ databases">
        <title>The High-quality genome of the commercially important snow crab, Chionoecetes opilio.</title>
        <authorList>
            <person name="Jeong J.-H."/>
            <person name="Ryu S."/>
        </authorList>
    </citation>
    <scope>NUCLEOTIDE SEQUENCE</scope>
    <source>
        <strain evidence="9">MADBK_172401_WGS</strain>
        <tissue evidence="9">Digestive gland</tissue>
    </source>
</reference>
<dbReference type="AlphaFoldDB" id="A0A8J4XS88"/>
<dbReference type="GO" id="GO:0033619">
    <property type="term" value="P:membrane protein proteolysis"/>
    <property type="evidence" value="ECO:0007669"/>
    <property type="project" value="TreeGrafter"/>
</dbReference>
<dbReference type="InterPro" id="IPR007369">
    <property type="entry name" value="Peptidase_A22B_SPP"/>
</dbReference>
<evidence type="ECO:0000256" key="3">
    <source>
        <dbReference type="ARBA" id="ARBA00022692"/>
    </source>
</evidence>
<evidence type="ECO:0000256" key="5">
    <source>
        <dbReference type="ARBA" id="ARBA00022989"/>
    </source>
</evidence>
<evidence type="ECO:0000256" key="6">
    <source>
        <dbReference type="ARBA" id="ARBA00023136"/>
    </source>
</evidence>
<protein>
    <submittedName>
        <fullName evidence="9">Signal peptide peptidase-like 2B</fullName>
    </submittedName>
</protein>
<feature type="transmembrane region" description="Helical" evidence="7">
    <location>
        <begin position="424"/>
        <end position="445"/>
    </location>
</feature>